<dbReference type="Proteomes" id="UP001152523">
    <property type="component" value="Unassembled WGS sequence"/>
</dbReference>
<keyword evidence="4" id="KW-1185">Reference proteome</keyword>
<dbReference type="SUPFAM" id="SSF50249">
    <property type="entry name" value="Nucleic acid-binding proteins"/>
    <property type="match status" value="3"/>
</dbReference>
<feature type="compositionally biased region" description="Basic residues" evidence="1">
    <location>
        <begin position="569"/>
        <end position="578"/>
    </location>
</feature>
<gene>
    <name evidence="3" type="ORF">CEPIT_LOCUS2497</name>
</gene>
<sequence length="578" mass="64988">MQPRTSFLVTRQRISLTHPIFELFDCFEPDSYKMATLISFLLCSLPFFIRCACLALQLVFAAVPPLLFFDPLKFEQTIMAAEVPIVSVKPETRPWTCRVTVIEKQNVRTAKASAMRFMPMILRDSAGNRVQATAFQGDIQGIDQRLALYSTYLVSNAFVKPITDMRFLVDVEYPYVWSFTRRTFIQDVAAETGQNFRQLAEADTTPFSDIYDSYLRETRINVMAAIVKKLPRTFVFSNDTQKPAWDVVLIDSQCIPIPFTMWEEFVTRHGREIEKCLHAGDFPLVLINRAAINLFQGLTLATRFDSHVELNPDGERALQLKKWVAENKANINYALHRKEYDNALTYIAKPLLQPQTTVANLESALTEVLVVWVYGKFHLADTSEEGYYIGCDYCNRRVHGIEGANFQCLFCGQINGTTVKRFRLNASLTDGTSTIPDVLQLFQFVCMDATTDMDLKLFDAKIQKISVLAGVKRTKPNEEGLQGNPYTIVCVSKQNEAPPELNSTQTETPPDSAVVDPAPLETSAEPSILSKRKLSLKPLSELPAATPSSSANTAAHKDNVAEQPLANLRPKKHKPSTT</sequence>
<dbReference type="Gene3D" id="2.40.50.140">
    <property type="entry name" value="Nucleic acid-binding proteins"/>
    <property type="match status" value="3"/>
</dbReference>
<name>A0AAV0C6Q6_9ASTE</name>
<keyword evidence="2" id="KW-1133">Transmembrane helix</keyword>
<feature type="region of interest" description="Disordered" evidence="1">
    <location>
        <begin position="497"/>
        <end position="578"/>
    </location>
</feature>
<organism evidence="3 4">
    <name type="scientific">Cuscuta epithymum</name>
    <dbReference type="NCBI Taxonomy" id="186058"/>
    <lineage>
        <taxon>Eukaryota</taxon>
        <taxon>Viridiplantae</taxon>
        <taxon>Streptophyta</taxon>
        <taxon>Embryophyta</taxon>
        <taxon>Tracheophyta</taxon>
        <taxon>Spermatophyta</taxon>
        <taxon>Magnoliopsida</taxon>
        <taxon>eudicotyledons</taxon>
        <taxon>Gunneridae</taxon>
        <taxon>Pentapetalae</taxon>
        <taxon>asterids</taxon>
        <taxon>lamiids</taxon>
        <taxon>Solanales</taxon>
        <taxon>Convolvulaceae</taxon>
        <taxon>Cuscuteae</taxon>
        <taxon>Cuscuta</taxon>
        <taxon>Cuscuta subgen. Cuscuta</taxon>
    </lineage>
</organism>
<proteinExistence type="predicted"/>
<reference evidence="3" key="1">
    <citation type="submission" date="2022-07" db="EMBL/GenBank/DDBJ databases">
        <authorList>
            <person name="Macas J."/>
            <person name="Novak P."/>
            <person name="Neumann P."/>
        </authorList>
    </citation>
    <scope>NUCLEOTIDE SEQUENCE</scope>
</reference>
<evidence type="ECO:0000313" key="3">
    <source>
        <dbReference type="EMBL" id="CAH9066955.1"/>
    </source>
</evidence>
<keyword evidence="2" id="KW-0472">Membrane</keyword>
<keyword evidence="2" id="KW-0812">Transmembrane</keyword>
<evidence type="ECO:0000256" key="2">
    <source>
        <dbReference type="SAM" id="Phobius"/>
    </source>
</evidence>
<accession>A0AAV0C6Q6</accession>
<evidence type="ECO:0008006" key="5">
    <source>
        <dbReference type="Google" id="ProtNLM"/>
    </source>
</evidence>
<protein>
    <recommendedName>
        <fullName evidence="5">Replication factor A C-terminal domain-containing protein</fullName>
    </recommendedName>
</protein>
<dbReference type="InterPro" id="IPR012340">
    <property type="entry name" value="NA-bd_OB-fold"/>
</dbReference>
<evidence type="ECO:0000256" key="1">
    <source>
        <dbReference type="SAM" id="MobiDB-lite"/>
    </source>
</evidence>
<feature type="transmembrane region" description="Helical" evidence="2">
    <location>
        <begin position="47"/>
        <end position="69"/>
    </location>
</feature>
<dbReference type="AlphaFoldDB" id="A0AAV0C6Q6"/>
<comment type="caution">
    <text evidence="3">The sequence shown here is derived from an EMBL/GenBank/DDBJ whole genome shotgun (WGS) entry which is preliminary data.</text>
</comment>
<evidence type="ECO:0000313" key="4">
    <source>
        <dbReference type="Proteomes" id="UP001152523"/>
    </source>
</evidence>
<dbReference type="EMBL" id="CAMAPF010000012">
    <property type="protein sequence ID" value="CAH9066955.1"/>
    <property type="molecule type" value="Genomic_DNA"/>
</dbReference>
<feature type="compositionally biased region" description="Low complexity" evidence="1">
    <location>
        <begin position="536"/>
        <end position="554"/>
    </location>
</feature>